<dbReference type="RefSeq" id="WP_034641141.1">
    <property type="nucleotide sequence ID" value="NZ_CBCSJC010000011.1"/>
</dbReference>
<dbReference type="Proteomes" id="UP000027822">
    <property type="component" value="Unassembled WGS sequence"/>
</dbReference>
<evidence type="ECO:0000256" key="1">
    <source>
        <dbReference type="ARBA" id="ARBA00006484"/>
    </source>
</evidence>
<dbReference type="PRINTS" id="PR00081">
    <property type="entry name" value="GDHRDH"/>
</dbReference>
<comment type="similarity">
    <text evidence="1 2">Belongs to the short-chain dehydrogenases/reductases (SDR) family.</text>
</comment>
<dbReference type="Pfam" id="PF00106">
    <property type="entry name" value="adh_short"/>
    <property type="match status" value="1"/>
</dbReference>
<dbReference type="EMBL" id="JOTN01000015">
    <property type="protein sequence ID" value="KEK18284.1"/>
    <property type="molecule type" value="Genomic_DNA"/>
</dbReference>
<dbReference type="InterPro" id="IPR020904">
    <property type="entry name" value="Sc_DH/Rdtase_CS"/>
</dbReference>
<organism evidence="3 4">
    <name type="scientific">Bacillus manliponensis</name>
    <dbReference type="NCBI Taxonomy" id="574376"/>
    <lineage>
        <taxon>Bacteria</taxon>
        <taxon>Bacillati</taxon>
        <taxon>Bacillota</taxon>
        <taxon>Bacilli</taxon>
        <taxon>Bacillales</taxon>
        <taxon>Bacillaceae</taxon>
        <taxon>Bacillus</taxon>
        <taxon>Bacillus cereus group</taxon>
    </lineage>
</organism>
<dbReference type="CDD" id="cd05233">
    <property type="entry name" value="SDR_c"/>
    <property type="match status" value="1"/>
</dbReference>
<evidence type="ECO:0000256" key="2">
    <source>
        <dbReference type="RuleBase" id="RU000363"/>
    </source>
</evidence>
<evidence type="ECO:0000313" key="3">
    <source>
        <dbReference type="EMBL" id="KEK18284.1"/>
    </source>
</evidence>
<keyword evidence="4" id="KW-1185">Reference proteome</keyword>
<dbReference type="PANTHER" id="PTHR45267:SF2">
    <property type="entry name" value="NADPH-DEPENDENT PTERIN ALDEHYDE REDUCTASE"/>
    <property type="match status" value="1"/>
</dbReference>
<protein>
    <submittedName>
        <fullName evidence="3">Short-chain dehydrogenase</fullName>
    </submittedName>
</protein>
<dbReference type="SUPFAM" id="SSF51735">
    <property type="entry name" value="NAD(P)-binding Rossmann-fold domains"/>
    <property type="match status" value="1"/>
</dbReference>
<dbReference type="InterPro" id="IPR053241">
    <property type="entry name" value="NADPH_pterin_aldehyde_rdct"/>
</dbReference>
<sequence length="232" mass="25388">MTKQKLVVITGVTQGLGRALVNRFAELDWMIVGCGRSAEKIKHLQSEFHNKHDFQVVDVSDAQAVHSWSNYILKQYGAPNLLINNASTINKNAPLWEISATEFENVMNINVNGSVNVIRTYVPAMIEKKRGTIINISSSWGRAGEAELAPYCASKFAVEGLTQSLALELPEELTVVSLDPGGGINTPMLHACAPEYIASSPTAEDWSHVAIQYILSITRKDHGKALTCPEVL</sequence>
<dbReference type="InterPro" id="IPR036291">
    <property type="entry name" value="NAD(P)-bd_dom_sf"/>
</dbReference>
<reference evidence="3 4" key="1">
    <citation type="submission" date="2014-06" db="EMBL/GenBank/DDBJ databases">
        <title>Draft genome sequence of Bacillus manliponensis JCM 15802 (MCCC 1A00708).</title>
        <authorList>
            <person name="Lai Q."/>
            <person name="Liu Y."/>
            <person name="Shao Z."/>
        </authorList>
    </citation>
    <scope>NUCLEOTIDE SEQUENCE [LARGE SCALE GENOMIC DNA]</scope>
    <source>
        <strain evidence="3 4">JCM 15802</strain>
    </source>
</reference>
<proteinExistence type="inferred from homology"/>
<dbReference type="Gene3D" id="3.40.50.720">
    <property type="entry name" value="NAD(P)-binding Rossmann-like Domain"/>
    <property type="match status" value="1"/>
</dbReference>
<dbReference type="STRING" id="574376.BAMA_05745"/>
<comment type="caution">
    <text evidence="3">The sequence shown here is derived from an EMBL/GenBank/DDBJ whole genome shotgun (WGS) entry which is preliminary data.</text>
</comment>
<dbReference type="eggNOG" id="COG1028">
    <property type="taxonomic scope" value="Bacteria"/>
</dbReference>
<dbReference type="PRINTS" id="PR00080">
    <property type="entry name" value="SDRFAMILY"/>
</dbReference>
<gene>
    <name evidence="3" type="ORF">BAMA_05745</name>
</gene>
<dbReference type="AlphaFoldDB" id="A0A073JT79"/>
<name>A0A073JT79_9BACI</name>
<dbReference type="PROSITE" id="PS00061">
    <property type="entry name" value="ADH_SHORT"/>
    <property type="match status" value="1"/>
</dbReference>
<evidence type="ECO:0000313" key="4">
    <source>
        <dbReference type="Proteomes" id="UP000027822"/>
    </source>
</evidence>
<dbReference type="PANTHER" id="PTHR45267">
    <property type="match status" value="1"/>
</dbReference>
<accession>A0A073JT79</accession>
<dbReference type="InterPro" id="IPR002347">
    <property type="entry name" value="SDR_fam"/>
</dbReference>